<dbReference type="NCBIfam" id="TIGR00244">
    <property type="entry name" value="transcriptional regulator NrdR"/>
    <property type="match status" value="1"/>
</dbReference>
<evidence type="ECO:0000256" key="6">
    <source>
        <dbReference type="ARBA" id="ARBA00023163"/>
    </source>
</evidence>
<dbReference type="GO" id="GO:0008270">
    <property type="term" value="F:zinc ion binding"/>
    <property type="evidence" value="ECO:0007669"/>
    <property type="project" value="UniProtKB-UniRule"/>
</dbReference>
<evidence type="ECO:0000313" key="11">
    <source>
        <dbReference type="EMBL" id="VEH70630.1"/>
    </source>
</evidence>
<keyword evidence="6 7" id="KW-0804">Transcription</keyword>
<dbReference type="PANTHER" id="PTHR30455">
    <property type="entry name" value="TRANSCRIPTIONAL REPRESSOR NRDR"/>
    <property type="match status" value="1"/>
</dbReference>
<dbReference type="GO" id="GO:0003677">
    <property type="term" value="F:DNA binding"/>
    <property type="evidence" value="ECO:0007669"/>
    <property type="project" value="UniProtKB-KW"/>
</dbReference>
<evidence type="ECO:0000256" key="3">
    <source>
        <dbReference type="ARBA" id="ARBA00022840"/>
    </source>
</evidence>
<keyword evidence="1 7" id="KW-0678">Repressor</keyword>
<sequence>MFCPFCRHADTKVSDSRATDDGLAIRRRRVCCSCQRKFTTVEQIQLYVLKRSGVVEAFSREKVIRGVAKACQNRPVTAAQLAALGQRVEEDLRSIGQAELTSEDIGIAILGPLAELDPVAYLRFASVYKNFDSVDDFIDEVDSMKRRQPTGDALLPEPVRGPRRRRRRETDSQEPLIG</sequence>
<dbReference type="RefSeq" id="WP_014846985.1">
    <property type="nucleotide sequence ID" value="NZ_CAJZDL010000022.1"/>
</dbReference>
<evidence type="ECO:0000256" key="1">
    <source>
        <dbReference type="ARBA" id="ARBA00022491"/>
    </source>
</evidence>
<keyword evidence="5 7" id="KW-0238">DNA-binding</keyword>
<comment type="function">
    <text evidence="7">Negatively regulates transcription of bacterial ribonucleotide reductase nrd genes and operons by binding to NrdR-boxes.</text>
</comment>
<evidence type="ECO:0000256" key="5">
    <source>
        <dbReference type="ARBA" id="ARBA00023125"/>
    </source>
</evidence>
<name>A0A3N4DAS1_9ACTN</name>
<dbReference type="GO" id="GO:0005524">
    <property type="term" value="F:ATP binding"/>
    <property type="evidence" value="ECO:0007669"/>
    <property type="project" value="UniProtKB-UniRule"/>
</dbReference>
<protein>
    <recommendedName>
        <fullName evidence="7">Transcriptional repressor NrdR</fullName>
    </recommendedName>
</protein>
<dbReference type="InterPro" id="IPR055173">
    <property type="entry name" value="NrdR-like_N"/>
</dbReference>
<dbReference type="Proteomes" id="UP000273044">
    <property type="component" value="Chromosome"/>
</dbReference>
<dbReference type="PANTHER" id="PTHR30455:SF2">
    <property type="entry name" value="TRANSCRIPTIONAL REPRESSOR NRDR"/>
    <property type="match status" value="1"/>
</dbReference>
<dbReference type="PROSITE" id="PS51161">
    <property type="entry name" value="ATP_CONE"/>
    <property type="match status" value="1"/>
</dbReference>
<dbReference type="Pfam" id="PF22811">
    <property type="entry name" value="Zn_ribbon_NrdR"/>
    <property type="match status" value="1"/>
</dbReference>
<reference evidence="10" key="2">
    <citation type="submission" date="2021-03" db="EMBL/GenBank/DDBJ databases">
        <title>Human Oral Microbial Genomes.</title>
        <authorList>
            <person name="Johnston C.D."/>
            <person name="Chen T."/>
            <person name="Dewhirst F.E."/>
        </authorList>
    </citation>
    <scope>NUCLEOTIDE SEQUENCE</scope>
    <source>
        <strain evidence="10">F0714</strain>
    </source>
</reference>
<evidence type="ECO:0000313" key="12">
    <source>
        <dbReference type="Proteomes" id="UP000273044"/>
    </source>
</evidence>
<evidence type="ECO:0000313" key="10">
    <source>
        <dbReference type="EMBL" id="QUC12224.1"/>
    </source>
</evidence>
<evidence type="ECO:0000256" key="4">
    <source>
        <dbReference type="ARBA" id="ARBA00023015"/>
    </source>
</evidence>
<evidence type="ECO:0000256" key="7">
    <source>
        <dbReference type="HAMAP-Rule" id="MF_00440"/>
    </source>
</evidence>
<keyword evidence="2 7" id="KW-0547">Nucleotide-binding</keyword>
<reference evidence="11 12" key="1">
    <citation type="submission" date="2018-12" db="EMBL/GenBank/DDBJ databases">
        <authorList>
            <consortium name="Pathogen Informatics"/>
        </authorList>
    </citation>
    <scope>NUCLEOTIDE SEQUENCE [LARGE SCALE GENOMIC DNA]</scope>
    <source>
        <strain evidence="11 12">NCTC12967</strain>
    </source>
</reference>
<keyword evidence="7" id="KW-0862">Zinc</keyword>
<feature type="domain" description="ATP-cone" evidence="9">
    <location>
        <begin position="46"/>
        <end position="136"/>
    </location>
</feature>
<dbReference type="GO" id="GO:0045892">
    <property type="term" value="P:negative regulation of DNA-templated transcription"/>
    <property type="evidence" value="ECO:0007669"/>
    <property type="project" value="UniProtKB-UniRule"/>
</dbReference>
<comment type="similarity">
    <text evidence="7">Belongs to the NrdR family.</text>
</comment>
<comment type="cofactor">
    <cofactor evidence="7">
        <name>Zn(2+)</name>
        <dbReference type="ChEBI" id="CHEBI:29105"/>
    </cofactor>
    <text evidence="7">Binds 1 zinc ion.</text>
</comment>
<dbReference type="EMBL" id="CP072385">
    <property type="protein sequence ID" value="QUC12224.1"/>
    <property type="molecule type" value="Genomic_DNA"/>
</dbReference>
<dbReference type="GeneID" id="64407384"/>
<keyword evidence="3 7" id="KW-0067">ATP-binding</keyword>
<dbReference type="Pfam" id="PF03477">
    <property type="entry name" value="ATP-cone"/>
    <property type="match status" value="1"/>
</dbReference>
<evidence type="ECO:0000256" key="2">
    <source>
        <dbReference type="ARBA" id="ARBA00022741"/>
    </source>
</evidence>
<keyword evidence="12" id="KW-1185">Reference proteome</keyword>
<evidence type="ECO:0000256" key="8">
    <source>
        <dbReference type="SAM" id="MobiDB-lite"/>
    </source>
</evidence>
<gene>
    <name evidence="7 11" type="primary">nrdR</name>
    <name evidence="10" type="ORF">J5A53_05945</name>
    <name evidence="11" type="ORF">NCTC12967_01932</name>
</gene>
<feature type="zinc finger region" evidence="7">
    <location>
        <begin position="3"/>
        <end position="34"/>
    </location>
</feature>
<feature type="region of interest" description="Disordered" evidence="8">
    <location>
        <begin position="145"/>
        <end position="178"/>
    </location>
</feature>
<proteinExistence type="inferred from homology"/>
<dbReference type="InterPro" id="IPR005144">
    <property type="entry name" value="ATP-cone_dom"/>
</dbReference>
<keyword evidence="7" id="KW-0479">Metal-binding</keyword>
<dbReference type="OMA" id="YRFTTYE"/>
<keyword evidence="7" id="KW-0863">Zinc-finger</keyword>
<organism evidence="11 12">
    <name type="scientific">Arachnia propionica</name>
    <dbReference type="NCBI Taxonomy" id="1750"/>
    <lineage>
        <taxon>Bacteria</taxon>
        <taxon>Bacillati</taxon>
        <taxon>Actinomycetota</taxon>
        <taxon>Actinomycetes</taxon>
        <taxon>Propionibacteriales</taxon>
        <taxon>Propionibacteriaceae</taxon>
        <taxon>Arachnia</taxon>
    </lineage>
</organism>
<evidence type="ECO:0000259" key="9">
    <source>
        <dbReference type="PROSITE" id="PS51161"/>
    </source>
</evidence>
<accession>A0A3N4DAS1</accession>
<dbReference type="AlphaFoldDB" id="A0A3N4DAS1"/>
<dbReference type="EMBL" id="LR134406">
    <property type="protein sequence ID" value="VEH70630.1"/>
    <property type="molecule type" value="Genomic_DNA"/>
</dbReference>
<dbReference type="Proteomes" id="UP000677180">
    <property type="component" value="Chromosome"/>
</dbReference>
<dbReference type="OrthoDB" id="9807461at2"/>
<dbReference type="HAMAP" id="MF_00440">
    <property type="entry name" value="NrdR"/>
    <property type="match status" value="1"/>
</dbReference>
<dbReference type="InterPro" id="IPR003796">
    <property type="entry name" value="RNR_NrdR-like"/>
</dbReference>
<keyword evidence="4 7" id="KW-0805">Transcription regulation</keyword>